<dbReference type="AlphaFoldDB" id="A0A9D5DLG7"/>
<gene>
    <name evidence="3" type="ORF">OJ253_219</name>
</gene>
<dbReference type="Pfam" id="PF00271">
    <property type="entry name" value="Helicase_C"/>
    <property type="match status" value="1"/>
</dbReference>
<organism evidence="3">
    <name type="scientific">Cryptosporidium canis</name>
    <dbReference type="NCBI Taxonomy" id="195482"/>
    <lineage>
        <taxon>Eukaryota</taxon>
        <taxon>Sar</taxon>
        <taxon>Alveolata</taxon>
        <taxon>Apicomplexa</taxon>
        <taxon>Conoidasida</taxon>
        <taxon>Coccidia</taxon>
        <taxon>Eucoccidiorida</taxon>
        <taxon>Eimeriorina</taxon>
        <taxon>Cryptosporidiidae</taxon>
        <taxon>Cryptosporidium</taxon>
    </lineage>
</organism>
<accession>A0A9D5DLG7</accession>
<protein>
    <recommendedName>
        <fullName evidence="2">Helicase C-terminal domain-containing protein</fullName>
    </recommendedName>
</protein>
<evidence type="ECO:0000259" key="2">
    <source>
        <dbReference type="PROSITE" id="PS51194"/>
    </source>
</evidence>
<reference evidence="3" key="1">
    <citation type="submission" date="2022-10" db="EMBL/GenBank/DDBJ databases">
        <title>Adaptive evolution leads to modifications in subtelomeric GC content in a zoonotic Cryptosporidium species.</title>
        <authorList>
            <person name="Li J."/>
            <person name="Feng Y."/>
            <person name="Xiao L."/>
        </authorList>
    </citation>
    <scope>NUCLEOTIDE SEQUENCE</scope>
    <source>
        <strain evidence="3">33844</strain>
    </source>
</reference>
<dbReference type="InterPro" id="IPR027417">
    <property type="entry name" value="P-loop_NTPase"/>
</dbReference>
<dbReference type="SMART" id="SM00490">
    <property type="entry name" value="HELICc"/>
    <property type="match status" value="1"/>
</dbReference>
<sequence>MAYFFYTGDKKWEERTWVLNEFRTGSSPIMIATHVAARGLDIKDINFLVNLDFPNQIEDYIHRMGRTVRAGALGILLSFFTTEKDRLASDPIRVLKEAKQKVPLELFRFTSPNIRSGSGSGGFRRDNPNNLPLGGGNDRLLSNTQRQDGPKAGNIDMGELNRS</sequence>
<dbReference type="CDD" id="cd18787">
    <property type="entry name" value="SF2_C_DEAD"/>
    <property type="match status" value="1"/>
</dbReference>
<evidence type="ECO:0000313" key="3">
    <source>
        <dbReference type="EMBL" id="KAJ1613340.1"/>
    </source>
</evidence>
<dbReference type="EMBL" id="JAPCXC010000003">
    <property type="protein sequence ID" value="KAJ1613340.1"/>
    <property type="molecule type" value="Genomic_DNA"/>
</dbReference>
<dbReference type="OrthoDB" id="196131at2759"/>
<dbReference type="PROSITE" id="PS51194">
    <property type="entry name" value="HELICASE_CTER"/>
    <property type="match status" value="1"/>
</dbReference>
<dbReference type="Proteomes" id="UP001067231">
    <property type="component" value="Unassembled WGS sequence"/>
</dbReference>
<proteinExistence type="predicted"/>
<comment type="caution">
    <text evidence="3">The sequence shown here is derived from an EMBL/GenBank/DDBJ whole genome shotgun (WGS) entry which is preliminary data.</text>
</comment>
<name>A0A9D5DLG7_9CRYT</name>
<dbReference type="SUPFAM" id="SSF52540">
    <property type="entry name" value="P-loop containing nucleoside triphosphate hydrolases"/>
    <property type="match status" value="1"/>
</dbReference>
<dbReference type="Gene3D" id="3.40.50.300">
    <property type="entry name" value="P-loop containing nucleotide triphosphate hydrolases"/>
    <property type="match status" value="1"/>
</dbReference>
<feature type="domain" description="Helicase C-terminal" evidence="2">
    <location>
        <begin position="1"/>
        <end position="110"/>
    </location>
</feature>
<feature type="region of interest" description="Disordered" evidence="1">
    <location>
        <begin position="117"/>
        <end position="163"/>
    </location>
</feature>
<evidence type="ECO:0000256" key="1">
    <source>
        <dbReference type="SAM" id="MobiDB-lite"/>
    </source>
</evidence>
<dbReference type="PANTHER" id="PTHR47958">
    <property type="entry name" value="ATP-DEPENDENT RNA HELICASE DBP3"/>
    <property type="match status" value="1"/>
</dbReference>
<dbReference type="InterPro" id="IPR001650">
    <property type="entry name" value="Helicase_C-like"/>
</dbReference>